<dbReference type="Proteomes" id="UP000011944">
    <property type="component" value="Unassembled WGS sequence"/>
</dbReference>
<reference evidence="1 2" key="1">
    <citation type="submission" date="2012-10" db="EMBL/GenBank/DDBJ databases">
        <authorList>
            <person name="Strain E.A."/>
            <person name="Brown E."/>
            <person name="Allard M.W."/>
            <person name="Gonzalez-Escalona N."/>
            <person name="Timme R."/>
        </authorList>
    </citation>
    <scope>NUCLEOTIDE SEQUENCE [LARGE SCALE GENOMIC DNA]</scope>
    <source>
        <strain evidence="1 2">CFSAN001627</strain>
    </source>
</reference>
<reference evidence="1 2" key="2">
    <citation type="submission" date="2013-03" db="EMBL/GenBank/DDBJ databases">
        <title>Diversity in Clostridium botulinum.</title>
        <authorList>
            <person name="Timme R.E."/>
            <person name="Allard M."/>
            <person name="Luo Y."/>
            <person name="Strain E."/>
            <person name="Gonzalez-Escalona N."/>
            <person name="Brown E."/>
        </authorList>
    </citation>
    <scope>NUCLEOTIDE SEQUENCE [LARGE SCALE GENOMIC DNA]</scope>
    <source>
        <strain evidence="1 2">CFSAN001627</strain>
    </source>
</reference>
<comment type="caution">
    <text evidence="1">The sequence shown here is derived from an EMBL/GenBank/DDBJ whole genome shotgun (WGS) entry which is preliminary data.</text>
</comment>
<evidence type="ECO:0000313" key="2">
    <source>
        <dbReference type="Proteomes" id="UP000011944"/>
    </source>
</evidence>
<gene>
    <name evidence="1" type="ORF">CFSAN001627_09883</name>
</gene>
<sequence length="34" mass="4123">MYGRNKKNIRRKKLNINVIGLDETNIENIYKLFL</sequence>
<proteinExistence type="predicted"/>
<dbReference type="EMBL" id="AMXI01000566">
    <property type="protein sequence ID" value="EKN41959.1"/>
    <property type="molecule type" value="Genomic_DNA"/>
</dbReference>
<dbReference type="AlphaFoldDB" id="M1ZX44"/>
<organism evidence="1 2">
    <name type="scientific">Clostridium botulinum CFSAN001627</name>
    <dbReference type="NCBI Taxonomy" id="1232189"/>
    <lineage>
        <taxon>Bacteria</taxon>
        <taxon>Bacillati</taxon>
        <taxon>Bacillota</taxon>
        <taxon>Clostridia</taxon>
        <taxon>Eubacteriales</taxon>
        <taxon>Clostridiaceae</taxon>
        <taxon>Clostridium</taxon>
    </lineage>
</organism>
<name>M1ZX44_CLOBO</name>
<protein>
    <submittedName>
        <fullName evidence="1">Uncharacterized protein</fullName>
    </submittedName>
</protein>
<evidence type="ECO:0000313" key="1">
    <source>
        <dbReference type="EMBL" id="EKN41959.1"/>
    </source>
</evidence>
<accession>M1ZX44</accession>